<feature type="domain" description="PPM-type phosphatase" evidence="2">
    <location>
        <begin position="73"/>
        <end position="310"/>
    </location>
</feature>
<evidence type="ECO:0000256" key="1">
    <source>
        <dbReference type="RuleBase" id="RU366020"/>
    </source>
</evidence>
<dbReference type="InterPro" id="IPR001932">
    <property type="entry name" value="PPM-type_phosphatase-like_dom"/>
</dbReference>
<evidence type="ECO:0000259" key="2">
    <source>
        <dbReference type="PROSITE" id="PS51746"/>
    </source>
</evidence>
<dbReference type="PANTHER" id="PTHR12320">
    <property type="entry name" value="PROTEIN PHOSPHATASE 2C"/>
    <property type="match status" value="1"/>
</dbReference>
<keyword evidence="1" id="KW-0378">Hydrolase</keyword>
<organism evidence="3 4">
    <name type="scientific">Cardiosporidium cionae</name>
    <dbReference type="NCBI Taxonomy" id="476202"/>
    <lineage>
        <taxon>Eukaryota</taxon>
        <taxon>Sar</taxon>
        <taxon>Alveolata</taxon>
        <taxon>Apicomplexa</taxon>
        <taxon>Aconoidasida</taxon>
        <taxon>Nephromycida</taxon>
        <taxon>Cardiosporidium</taxon>
    </lineage>
</organism>
<name>A0ABQ7J4U5_9APIC</name>
<dbReference type="PANTHER" id="PTHR12320:SF1">
    <property type="entry name" value="PROTEIN PHOSPHATASE PTC7 HOMOLOG"/>
    <property type="match status" value="1"/>
</dbReference>
<evidence type="ECO:0000313" key="4">
    <source>
        <dbReference type="Proteomes" id="UP000823046"/>
    </source>
</evidence>
<keyword evidence="1" id="KW-0479">Metal-binding</keyword>
<accession>A0ABQ7J4U5</accession>
<dbReference type="SMART" id="SM00331">
    <property type="entry name" value="PP2C_SIG"/>
    <property type="match status" value="1"/>
</dbReference>
<dbReference type="InterPro" id="IPR039123">
    <property type="entry name" value="PPTC7"/>
</dbReference>
<dbReference type="SUPFAM" id="SSF81606">
    <property type="entry name" value="PP2C-like"/>
    <property type="match status" value="1"/>
</dbReference>
<comment type="cofactor">
    <cofactor evidence="1">
        <name>Mg(2+)</name>
        <dbReference type="ChEBI" id="CHEBI:18420"/>
    </cofactor>
</comment>
<comment type="catalytic activity">
    <reaction evidence="1">
        <text>O-phospho-L-seryl-[protein] + H2O = L-seryl-[protein] + phosphate</text>
        <dbReference type="Rhea" id="RHEA:20629"/>
        <dbReference type="Rhea" id="RHEA-COMP:9863"/>
        <dbReference type="Rhea" id="RHEA-COMP:11604"/>
        <dbReference type="ChEBI" id="CHEBI:15377"/>
        <dbReference type="ChEBI" id="CHEBI:29999"/>
        <dbReference type="ChEBI" id="CHEBI:43474"/>
        <dbReference type="ChEBI" id="CHEBI:83421"/>
        <dbReference type="EC" id="3.1.3.16"/>
    </reaction>
</comment>
<sequence>MYFSPLKRAYLLWLSASQQFVRKTGHTVAHHNFSNESCTRSFCSFFPSSKSEWATPSSNPSSLRPGAFLDAAKYIIPHPCKKKRNGDDAAFCTSWHLAVADGVGGWELSGIDASLYSRELLSRIESLLEKEENGALSFSPVTVLQRAYMSTKAIGSTTCCLVFLDGKNMKISTANLGDSGFILYRSEVDKVISRSEFQSHDFNFPLQLGTGSSDLPEHAEQLTISVHPNDWIVVGTDGLWDNLYEAQIVEILKKSNDSKVASQVIAQTAFSYSQDPMWKSPFVEREMHYTGEIDSLGGKPDDIAVVVAQIR</sequence>
<keyword evidence="1" id="KW-0460">Magnesium</keyword>
<comment type="catalytic activity">
    <reaction evidence="1">
        <text>O-phospho-L-threonyl-[protein] + H2O = L-threonyl-[protein] + phosphate</text>
        <dbReference type="Rhea" id="RHEA:47004"/>
        <dbReference type="Rhea" id="RHEA-COMP:11060"/>
        <dbReference type="Rhea" id="RHEA-COMP:11605"/>
        <dbReference type="ChEBI" id="CHEBI:15377"/>
        <dbReference type="ChEBI" id="CHEBI:30013"/>
        <dbReference type="ChEBI" id="CHEBI:43474"/>
        <dbReference type="ChEBI" id="CHEBI:61977"/>
        <dbReference type="EC" id="3.1.3.16"/>
    </reaction>
</comment>
<keyword evidence="1" id="KW-0464">Manganese</keyword>
<protein>
    <recommendedName>
        <fullName evidence="1">Protein phosphatase</fullName>
        <ecNumber evidence="1">3.1.3.16</ecNumber>
    </recommendedName>
</protein>
<reference evidence="3 4" key="1">
    <citation type="journal article" date="2020" name="bioRxiv">
        <title>Metabolic contributions of an alphaproteobacterial endosymbiont in the apicomplexan Cardiosporidium cionae.</title>
        <authorList>
            <person name="Hunter E.S."/>
            <person name="Paight C.J."/>
            <person name="Lane C.E."/>
        </authorList>
    </citation>
    <scope>NUCLEOTIDE SEQUENCE [LARGE SCALE GENOMIC DNA]</scope>
    <source>
        <strain evidence="3">ESH_2018</strain>
    </source>
</reference>
<comment type="cofactor">
    <cofactor evidence="1">
        <name>Mn(2+)</name>
        <dbReference type="ChEBI" id="CHEBI:29035"/>
    </cofactor>
</comment>
<proteinExistence type="inferred from homology"/>
<evidence type="ECO:0000313" key="3">
    <source>
        <dbReference type="EMBL" id="KAF8819019.1"/>
    </source>
</evidence>
<dbReference type="Proteomes" id="UP000823046">
    <property type="component" value="Unassembled WGS sequence"/>
</dbReference>
<dbReference type="Gene3D" id="3.60.40.10">
    <property type="entry name" value="PPM-type phosphatase domain"/>
    <property type="match status" value="1"/>
</dbReference>
<dbReference type="SMART" id="SM00332">
    <property type="entry name" value="PP2Cc"/>
    <property type="match status" value="1"/>
</dbReference>
<gene>
    <name evidence="3" type="ORF">IE077_001883</name>
</gene>
<dbReference type="PROSITE" id="PS51746">
    <property type="entry name" value="PPM_2"/>
    <property type="match status" value="1"/>
</dbReference>
<dbReference type="Pfam" id="PF07228">
    <property type="entry name" value="SpoIIE"/>
    <property type="match status" value="1"/>
</dbReference>
<dbReference type="InterPro" id="IPR036457">
    <property type="entry name" value="PPM-type-like_dom_sf"/>
</dbReference>
<dbReference type="EC" id="3.1.3.16" evidence="1"/>
<dbReference type="EMBL" id="JADAQX010001028">
    <property type="protein sequence ID" value="KAF8819019.1"/>
    <property type="molecule type" value="Genomic_DNA"/>
</dbReference>
<comment type="similarity">
    <text evidence="1">Belongs to the PP2C family.</text>
</comment>
<keyword evidence="1" id="KW-0904">Protein phosphatase</keyword>
<comment type="caution">
    <text evidence="3">The sequence shown here is derived from an EMBL/GenBank/DDBJ whole genome shotgun (WGS) entry which is preliminary data.</text>
</comment>
<keyword evidence="4" id="KW-1185">Reference proteome</keyword>